<dbReference type="Proteomes" id="UP001484199">
    <property type="component" value="Chromosome"/>
</dbReference>
<proteinExistence type="predicted"/>
<protein>
    <submittedName>
        <fullName evidence="2">CDP-diacylglycerol--serine O-phosphatidyltransferase</fullName>
    </submittedName>
</protein>
<dbReference type="Gene3D" id="1.20.120.1760">
    <property type="match status" value="1"/>
</dbReference>
<feature type="transmembrane region" description="Helical" evidence="1">
    <location>
        <begin position="35"/>
        <end position="53"/>
    </location>
</feature>
<keyword evidence="3" id="KW-1185">Reference proteome</keyword>
<keyword evidence="1" id="KW-1133">Transmembrane helix</keyword>
<feature type="transmembrane region" description="Helical" evidence="1">
    <location>
        <begin position="104"/>
        <end position="123"/>
    </location>
</feature>
<dbReference type="InterPro" id="IPR043130">
    <property type="entry name" value="CDP-OH_PTrfase_TM_dom"/>
</dbReference>
<feature type="transmembrane region" description="Helical" evidence="1">
    <location>
        <begin position="208"/>
        <end position="227"/>
    </location>
</feature>
<keyword evidence="1" id="KW-0472">Membrane</keyword>
<dbReference type="Pfam" id="PF01066">
    <property type="entry name" value="CDP-OH_P_transf"/>
    <property type="match status" value="1"/>
</dbReference>
<feature type="transmembrane region" description="Helical" evidence="1">
    <location>
        <begin position="143"/>
        <end position="162"/>
    </location>
</feature>
<gene>
    <name evidence="2" type="primary">pssA</name>
    <name evidence="2" type="ORF">AshY1_02590</name>
</gene>
<feature type="transmembrane region" description="Helical" evidence="1">
    <location>
        <begin position="74"/>
        <end position="92"/>
    </location>
</feature>
<dbReference type="InterPro" id="IPR000462">
    <property type="entry name" value="CDP-OH_P_trans"/>
</dbReference>
<keyword evidence="1" id="KW-0812">Transmembrane</keyword>
<dbReference type="EMBL" id="CP146843">
    <property type="protein sequence ID" value="WYY26390.1"/>
    <property type="molecule type" value="Genomic_DNA"/>
</dbReference>
<name>A0ABZ2U865_ASHYP</name>
<sequence>MFLGFYNYTVYLTYLNALSGFIGMYFIMIDKNPEYISICMLISGICDIFDGFISNFKKKRSIEETKYGIQIDSLADIISFGILPLLMGFALLKNLENPSEILCFLFVCGSILYILAVVIRLAYFNVLAENNLNCPYLKEKTKIFIGVPVTSASIVFPFLILSQNIFCCFFDKTAVKLLFCQIYLFFIILLSFLFIFDKVKLKKPQKKVFLIFFIIIFLLLICFLLILRKII</sequence>
<reference evidence="2" key="1">
    <citation type="submission" date="2024-03" db="EMBL/GenBank/DDBJ databases">
        <title>The Complete Genome of 'Candidatus Phytoplasma fraxini' AshY1 from the Ash Yellows Group.</title>
        <authorList>
            <person name="Boehm J.W."/>
            <person name="Huettel B."/>
            <person name="Schneider B."/>
            <person name="Kube M."/>
        </authorList>
    </citation>
    <scope>NUCLEOTIDE SEQUENCE [LARGE SCALE GENOMIC DNA]</scope>
    <source>
        <strain evidence="2">AshY1</strain>
    </source>
</reference>
<evidence type="ECO:0000313" key="2">
    <source>
        <dbReference type="EMBL" id="WYY26390.1"/>
    </source>
</evidence>
<feature type="transmembrane region" description="Helical" evidence="1">
    <location>
        <begin position="174"/>
        <end position="196"/>
    </location>
</feature>
<organism evidence="2 3">
    <name type="scientific">Ash yellows phytoplasma</name>
    <dbReference type="NCBI Taxonomy" id="35780"/>
    <lineage>
        <taxon>Bacteria</taxon>
        <taxon>Bacillati</taxon>
        <taxon>Mycoplasmatota</taxon>
        <taxon>Mollicutes</taxon>
        <taxon>Acholeplasmatales</taxon>
        <taxon>Acholeplasmataceae</taxon>
        <taxon>Candidatus Phytoplasma</taxon>
        <taxon>16SrVII (Ash yellows group)</taxon>
    </lineage>
</organism>
<evidence type="ECO:0000313" key="3">
    <source>
        <dbReference type="Proteomes" id="UP001484199"/>
    </source>
</evidence>
<accession>A0ABZ2U865</accession>
<dbReference type="RefSeq" id="WP_341266794.1">
    <property type="nucleotide sequence ID" value="NZ_CP146843.1"/>
</dbReference>
<evidence type="ECO:0000256" key="1">
    <source>
        <dbReference type="SAM" id="Phobius"/>
    </source>
</evidence>
<feature type="transmembrane region" description="Helical" evidence="1">
    <location>
        <begin position="12"/>
        <end position="29"/>
    </location>
</feature>